<dbReference type="PANTHER" id="PTHR22775">
    <property type="entry name" value="SORTING NEXIN"/>
    <property type="match status" value="1"/>
</dbReference>
<organism evidence="2 3">
    <name type="scientific">Lagenidium giganteum</name>
    <dbReference type="NCBI Taxonomy" id="4803"/>
    <lineage>
        <taxon>Eukaryota</taxon>
        <taxon>Sar</taxon>
        <taxon>Stramenopiles</taxon>
        <taxon>Oomycota</taxon>
        <taxon>Peronosporomycetes</taxon>
        <taxon>Pythiales</taxon>
        <taxon>Pythiaceae</taxon>
    </lineage>
</organism>
<dbReference type="InterPro" id="IPR001683">
    <property type="entry name" value="PX_dom"/>
</dbReference>
<dbReference type="Gene3D" id="3.30.1520.10">
    <property type="entry name" value="Phox-like domain"/>
    <property type="match status" value="1"/>
</dbReference>
<feature type="domain" description="PX" evidence="1">
    <location>
        <begin position="15"/>
        <end position="133"/>
    </location>
</feature>
<dbReference type="SUPFAM" id="SSF64268">
    <property type="entry name" value="PX domain"/>
    <property type="match status" value="1"/>
</dbReference>
<dbReference type="Pfam" id="PF00787">
    <property type="entry name" value="PX"/>
    <property type="match status" value="1"/>
</dbReference>
<proteinExistence type="predicted"/>
<sequence>MSLVYLPERVWSTRYGVDYFTVKVDGYHVRDNKYAVYEMNVHNGKQQWKVFRRFSEFDRFRSNRWRQPTSACAGGRPSVLAPAKTYCCRDLNPDFLDRRRAQLHDFLQDLLVIPKVATDKAVKEFLQLHNSKCLFV</sequence>
<name>A0AAV2YYW2_9STRA</name>
<dbReference type="GO" id="GO:0035091">
    <property type="term" value="F:phosphatidylinositol binding"/>
    <property type="evidence" value="ECO:0007669"/>
    <property type="project" value="InterPro"/>
</dbReference>
<evidence type="ECO:0000313" key="3">
    <source>
        <dbReference type="Proteomes" id="UP001146120"/>
    </source>
</evidence>
<dbReference type="AlphaFoldDB" id="A0AAV2YYW2"/>
<protein>
    <recommendedName>
        <fullName evidence="1">PX domain-containing protein</fullName>
    </recommendedName>
</protein>
<dbReference type="InterPro" id="IPR036871">
    <property type="entry name" value="PX_dom_sf"/>
</dbReference>
<gene>
    <name evidence="2" type="ORF">N0F65_001414</name>
</gene>
<comment type="caution">
    <text evidence="2">The sequence shown here is derived from an EMBL/GenBank/DDBJ whole genome shotgun (WGS) entry which is preliminary data.</text>
</comment>
<reference evidence="2" key="1">
    <citation type="submission" date="2022-11" db="EMBL/GenBank/DDBJ databases">
        <authorList>
            <person name="Morgan W.R."/>
            <person name="Tartar A."/>
        </authorList>
    </citation>
    <scope>NUCLEOTIDE SEQUENCE</scope>
    <source>
        <strain evidence="2">ARSEF 373</strain>
    </source>
</reference>
<dbReference type="SMART" id="SM00312">
    <property type="entry name" value="PX"/>
    <property type="match status" value="1"/>
</dbReference>
<dbReference type="PANTHER" id="PTHR22775:SF3">
    <property type="entry name" value="SORTING NEXIN-13"/>
    <property type="match status" value="1"/>
</dbReference>
<evidence type="ECO:0000313" key="2">
    <source>
        <dbReference type="EMBL" id="DAZ99586.1"/>
    </source>
</evidence>
<reference evidence="2" key="2">
    <citation type="journal article" date="2023" name="Microbiol Resour">
        <title>Decontamination and Annotation of the Draft Genome Sequence of the Oomycete Lagenidium giganteum ARSEF 373.</title>
        <authorList>
            <person name="Morgan W.R."/>
            <person name="Tartar A."/>
        </authorList>
    </citation>
    <scope>NUCLEOTIDE SEQUENCE</scope>
    <source>
        <strain evidence="2">ARSEF 373</strain>
    </source>
</reference>
<dbReference type="Proteomes" id="UP001146120">
    <property type="component" value="Unassembled WGS sequence"/>
</dbReference>
<keyword evidence="3" id="KW-1185">Reference proteome</keyword>
<dbReference type="PROSITE" id="PS50195">
    <property type="entry name" value="PX"/>
    <property type="match status" value="1"/>
</dbReference>
<dbReference type="EMBL" id="DAKRPA010000080">
    <property type="protein sequence ID" value="DAZ99586.1"/>
    <property type="molecule type" value="Genomic_DNA"/>
</dbReference>
<evidence type="ECO:0000259" key="1">
    <source>
        <dbReference type="PROSITE" id="PS50195"/>
    </source>
</evidence>
<accession>A0AAV2YYW2</accession>